<feature type="non-terminal residue" evidence="1">
    <location>
        <position position="258"/>
    </location>
</feature>
<comment type="caution">
    <text evidence="1">The sequence shown here is derived from an EMBL/GenBank/DDBJ whole genome shotgun (WGS) entry which is preliminary data.</text>
</comment>
<accession>X0XGM4</accession>
<sequence>DLTLALKEPFRTIAHTISVPFSTSAKLIFAHVGGDNEGLLLDNVKLTQVLGEIPEKEVGVLDLSQAPEVWAREWTVLSTLLDFLGGKAGFYPEAERSGDANPNPGREGILYLHPISTEEPARLSRRITLTGPSPTLSIGVSGNRDVDGDFALVVKVNGESLGEEKIIAGAQGWQDQTFDLSAYSGKTVTIEIEARANNWYYEYVFFDYIRVDEGSVGPLPTPYKDAFRLSTGELIMGELLSFDGSSFRIKTEKGVIEK</sequence>
<organism evidence="1">
    <name type="scientific">marine sediment metagenome</name>
    <dbReference type="NCBI Taxonomy" id="412755"/>
    <lineage>
        <taxon>unclassified sequences</taxon>
        <taxon>metagenomes</taxon>
        <taxon>ecological metagenomes</taxon>
    </lineage>
</organism>
<proteinExistence type="predicted"/>
<dbReference type="AlphaFoldDB" id="X0XGM4"/>
<name>X0XGM4_9ZZZZ</name>
<feature type="non-terminal residue" evidence="1">
    <location>
        <position position="1"/>
    </location>
</feature>
<dbReference type="EMBL" id="BARS01035928">
    <property type="protein sequence ID" value="GAG24086.1"/>
    <property type="molecule type" value="Genomic_DNA"/>
</dbReference>
<reference evidence="1" key="1">
    <citation type="journal article" date="2014" name="Front. Microbiol.">
        <title>High frequency of phylogenetically diverse reductive dehalogenase-homologous genes in deep subseafloor sedimentary metagenomes.</title>
        <authorList>
            <person name="Kawai M."/>
            <person name="Futagami T."/>
            <person name="Toyoda A."/>
            <person name="Takaki Y."/>
            <person name="Nishi S."/>
            <person name="Hori S."/>
            <person name="Arai W."/>
            <person name="Tsubouchi T."/>
            <person name="Morono Y."/>
            <person name="Uchiyama I."/>
            <person name="Ito T."/>
            <person name="Fujiyama A."/>
            <person name="Inagaki F."/>
            <person name="Takami H."/>
        </authorList>
    </citation>
    <scope>NUCLEOTIDE SEQUENCE</scope>
    <source>
        <strain evidence="1">Expedition CK06-06</strain>
    </source>
</reference>
<gene>
    <name evidence="1" type="ORF">S01H1_55288</name>
</gene>
<protein>
    <submittedName>
        <fullName evidence="1">Uncharacterized protein</fullName>
    </submittedName>
</protein>
<evidence type="ECO:0000313" key="1">
    <source>
        <dbReference type="EMBL" id="GAG24086.1"/>
    </source>
</evidence>